<comment type="caution">
    <text evidence="5">The sequence shown here is derived from an EMBL/GenBank/DDBJ whole genome shotgun (WGS) entry which is preliminary data.</text>
</comment>
<keyword evidence="2" id="KW-0238">DNA-binding</keyword>
<evidence type="ECO:0000256" key="1">
    <source>
        <dbReference type="ARBA" id="ARBA00023015"/>
    </source>
</evidence>
<keyword evidence="1" id="KW-0805">Transcription regulation</keyword>
<dbReference type="InterPro" id="IPR029016">
    <property type="entry name" value="GAF-like_dom_sf"/>
</dbReference>
<dbReference type="AlphaFoldDB" id="A0A231H7N6"/>
<gene>
    <name evidence="5" type="primary">acoR_1</name>
    <name evidence="5" type="ORF">B7C42_02812</name>
</gene>
<evidence type="ECO:0000313" key="6">
    <source>
        <dbReference type="Proteomes" id="UP000215506"/>
    </source>
</evidence>
<evidence type="ECO:0000256" key="3">
    <source>
        <dbReference type="ARBA" id="ARBA00023163"/>
    </source>
</evidence>
<evidence type="ECO:0000256" key="2">
    <source>
        <dbReference type="ARBA" id="ARBA00023125"/>
    </source>
</evidence>
<protein>
    <submittedName>
        <fullName evidence="5">Acetoin dehydrogenase operon transcriptional activator AcoR</fullName>
    </submittedName>
</protein>
<feature type="domain" description="OmpR/PhoB-type" evidence="4">
    <location>
        <begin position="238"/>
        <end position="303"/>
    </location>
</feature>
<dbReference type="RefSeq" id="WP_094025703.1">
    <property type="nucleotide sequence ID" value="NZ_NGAF01000005.1"/>
</dbReference>
<dbReference type="Proteomes" id="UP000215506">
    <property type="component" value="Unassembled WGS sequence"/>
</dbReference>
<dbReference type="InterPro" id="IPR036388">
    <property type="entry name" value="WH-like_DNA-bd_sf"/>
</dbReference>
<evidence type="ECO:0000313" key="5">
    <source>
        <dbReference type="EMBL" id="OXR44858.1"/>
    </source>
</evidence>
<evidence type="ECO:0000259" key="4">
    <source>
        <dbReference type="SMART" id="SM00862"/>
    </source>
</evidence>
<proteinExistence type="predicted"/>
<keyword evidence="6" id="KW-1185">Reference proteome</keyword>
<dbReference type="InterPro" id="IPR001867">
    <property type="entry name" value="OmpR/PhoB-type_DNA-bd"/>
</dbReference>
<dbReference type="EMBL" id="NGAF01000005">
    <property type="protein sequence ID" value="OXR44858.1"/>
    <property type="molecule type" value="Genomic_DNA"/>
</dbReference>
<keyword evidence="3" id="KW-0804">Transcription</keyword>
<dbReference type="SMART" id="SM00862">
    <property type="entry name" value="Trans_reg_C"/>
    <property type="match status" value="1"/>
</dbReference>
<dbReference type="Gene3D" id="1.10.10.10">
    <property type="entry name" value="Winged helix-like DNA-binding domain superfamily/Winged helix DNA-binding domain"/>
    <property type="match status" value="1"/>
</dbReference>
<dbReference type="GO" id="GO:0000160">
    <property type="term" value="P:phosphorelay signal transduction system"/>
    <property type="evidence" value="ECO:0007669"/>
    <property type="project" value="InterPro"/>
</dbReference>
<dbReference type="GO" id="GO:0003677">
    <property type="term" value="F:DNA binding"/>
    <property type="evidence" value="ECO:0007669"/>
    <property type="project" value="UniProtKB-KW"/>
</dbReference>
<reference evidence="5 6" key="1">
    <citation type="submission" date="2017-07" db="EMBL/GenBank/DDBJ databases">
        <title>First draft Genome Sequence of Nocardia cerradoensis isolated from human infection.</title>
        <authorList>
            <person name="Carrasco G."/>
        </authorList>
    </citation>
    <scope>NUCLEOTIDE SEQUENCE [LARGE SCALE GENOMIC DNA]</scope>
    <source>
        <strain evidence="5 6">CNM20130759</strain>
    </source>
</reference>
<dbReference type="Gene3D" id="3.30.450.40">
    <property type="match status" value="1"/>
</dbReference>
<sequence length="408" mass="44115">MNDSSTLVRRRAALESEWARWVRGGADTLSPSKALCDSTLRAEVSRSWRRSLGSVDPARDSAPGSDTDIGARWLDSPLYRPVTELAEQLRGIAEDAGFVAAVTDEDGTILWSCGGPVMRRRAERVNFAPGGRWDETHMGTNALSLALRTGRPNQVFSAEHLVEALHGWVCYCAPIHGADGRRLGSLDLSSTWDRTHPLAMATVRSLVAAIENRLRVLAPPATGLRLNCLGAARATRDGAPIRLRPRQIEILTLLALEPAGFTPERLHYAIYGDRPVVSSTLKADVSHLRRATDAAIANRVYRLTAPIRCDAADLLTALDAGDTDAALRLYRGPLLPDSETPAVVEWRQHLEVAVRAAVLAGGDPGHALALGERMPADVEIHERALELLPAGDGRRAVAAARLHTALRG</sequence>
<dbReference type="GO" id="GO:0006355">
    <property type="term" value="P:regulation of DNA-templated transcription"/>
    <property type="evidence" value="ECO:0007669"/>
    <property type="project" value="InterPro"/>
</dbReference>
<accession>A0A231H7N6</accession>
<organism evidence="5 6">
    <name type="scientific">Nocardia cerradoensis</name>
    <dbReference type="NCBI Taxonomy" id="85688"/>
    <lineage>
        <taxon>Bacteria</taxon>
        <taxon>Bacillati</taxon>
        <taxon>Actinomycetota</taxon>
        <taxon>Actinomycetes</taxon>
        <taxon>Mycobacteriales</taxon>
        <taxon>Nocardiaceae</taxon>
        <taxon>Nocardia</taxon>
    </lineage>
</organism>
<name>A0A231H7N6_9NOCA</name>